<proteinExistence type="predicted"/>
<sequence>MPDIEVGEGTYRELELLAVAWHTTIPDVVRRLVHAAATGVPPRRAYAALVSVAVHASYAGTRIEAIFEPEPHAVTVRSGPLRGRIFKTPSGARRAVIEALNPGASSAGNGWHFWTVTATGARLHTLR</sequence>
<comment type="caution">
    <text evidence="1">The sequence shown here is derived from an EMBL/GenBank/DDBJ whole genome shotgun (WGS) entry which is preliminary data.</text>
</comment>
<keyword evidence="2" id="KW-1185">Reference proteome</keyword>
<evidence type="ECO:0000313" key="1">
    <source>
        <dbReference type="EMBL" id="GAA1810974.1"/>
    </source>
</evidence>
<dbReference type="RefSeq" id="WP_344132980.1">
    <property type="nucleotide sequence ID" value="NZ_BAAALT010000105.1"/>
</dbReference>
<accession>A0ABP4YEK0</accession>
<name>A0ABP4YEK0_9ACTN</name>
<dbReference type="Proteomes" id="UP001500218">
    <property type="component" value="Unassembled WGS sequence"/>
</dbReference>
<organism evidence="1 2">
    <name type="scientific">Luedemannella flava</name>
    <dbReference type="NCBI Taxonomy" id="349316"/>
    <lineage>
        <taxon>Bacteria</taxon>
        <taxon>Bacillati</taxon>
        <taxon>Actinomycetota</taxon>
        <taxon>Actinomycetes</taxon>
        <taxon>Micromonosporales</taxon>
        <taxon>Micromonosporaceae</taxon>
        <taxon>Luedemannella</taxon>
    </lineage>
</organism>
<gene>
    <name evidence="1" type="ORF">GCM10009682_35690</name>
</gene>
<dbReference type="EMBL" id="BAAALT010000105">
    <property type="protein sequence ID" value="GAA1810974.1"/>
    <property type="molecule type" value="Genomic_DNA"/>
</dbReference>
<protein>
    <submittedName>
        <fullName evidence="1">Uncharacterized protein</fullName>
    </submittedName>
</protein>
<evidence type="ECO:0000313" key="2">
    <source>
        <dbReference type="Proteomes" id="UP001500218"/>
    </source>
</evidence>
<reference evidence="2" key="1">
    <citation type="journal article" date="2019" name="Int. J. Syst. Evol. Microbiol.">
        <title>The Global Catalogue of Microorganisms (GCM) 10K type strain sequencing project: providing services to taxonomists for standard genome sequencing and annotation.</title>
        <authorList>
            <consortium name="The Broad Institute Genomics Platform"/>
            <consortium name="The Broad Institute Genome Sequencing Center for Infectious Disease"/>
            <person name="Wu L."/>
            <person name="Ma J."/>
        </authorList>
    </citation>
    <scope>NUCLEOTIDE SEQUENCE [LARGE SCALE GENOMIC DNA]</scope>
    <source>
        <strain evidence="2">JCM 13250</strain>
    </source>
</reference>